<organism evidence="1 2">
    <name type="scientific">Schistosoma bovis</name>
    <name type="common">Blood fluke</name>
    <dbReference type="NCBI Taxonomy" id="6184"/>
    <lineage>
        <taxon>Eukaryota</taxon>
        <taxon>Metazoa</taxon>
        <taxon>Spiralia</taxon>
        <taxon>Lophotrochozoa</taxon>
        <taxon>Platyhelminthes</taxon>
        <taxon>Trematoda</taxon>
        <taxon>Digenea</taxon>
        <taxon>Strigeidida</taxon>
        <taxon>Schistosomatoidea</taxon>
        <taxon>Schistosomatidae</taxon>
        <taxon>Schistosoma</taxon>
    </lineage>
</organism>
<sequence length="582" mass="66908">MSNKFMITEILQDPIEKSSITLDSSSIDSTHLVTYFISSVSSQNPHCTVSTINNFTSNNLDLSNSIQHTISFIDHDHAVKHKNYEIQIGLCSNSLNLLNPKVYTKYLSNLFKSELNNHLLSQPTQNETENQVGLSSNNNCLADYYYYPHHHSINDKQLKEEFLKLFNLMISKQTNEDNFSQPKLSEDVECKDDNDNSLLLVNDTEKNSSHNCPNPIEKSSITLDSSSIDSTHLVTYFISSVSSQNPHCTVSTINNFTSNNLDLSNSIQHTISFIDHDHAVKHKNYEIQIGLCSNSLNLLNPKVYTKYLSNLFKSELNNHLLSQPTQNETENQVGLSSNNNCLADYYYYPHHHSINDKQLKEEFLKLFNLMISKQTNEDNFSQPKLSEDVECKDDNDNSLLLVNDTEKNSSHNCPKNQALLVTNLILEVLDLSSSKINQTNRSKHRRNLWPIIFKELEFNCKPIIATEDHHQRSSSGNSSNQFSKQNYLFGYESSDSYTSMVDMVKSDDLSQKWCLESDANTKANSYNEKRLIKRKFRKSFLPKTNQTFEFERKHRQAYSTDQLERLETEFEIFLALSTLRST</sequence>
<evidence type="ECO:0000313" key="1">
    <source>
        <dbReference type="EMBL" id="RTG90311.1"/>
    </source>
</evidence>
<dbReference type="Proteomes" id="UP000290809">
    <property type="component" value="Unassembled WGS sequence"/>
</dbReference>
<dbReference type="EMBL" id="QMKO01001450">
    <property type="protein sequence ID" value="RTG90311.1"/>
    <property type="molecule type" value="Genomic_DNA"/>
</dbReference>
<comment type="caution">
    <text evidence="1">The sequence shown here is derived from an EMBL/GenBank/DDBJ whole genome shotgun (WGS) entry which is preliminary data.</text>
</comment>
<name>A0A430QRI4_SCHBO</name>
<accession>A0A430QRI4</accession>
<dbReference type="AlphaFoldDB" id="A0A430QRI4"/>
<evidence type="ECO:0000313" key="2">
    <source>
        <dbReference type="Proteomes" id="UP000290809"/>
    </source>
</evidence>
<dbReference type="STRING" id="6184.A0A430QRI4"/>
<proteinExistence type="predicted"/>
<gene>
    <name evidence="1" type="ORF">DC041_0011835</name>
</gene>
<keyword evidence="2" id="KW-1185">Reference proteome</keyword>
<reference evidence="1 2" key="1">
    <citation type="journal article" date="2019" name="PLoS Pathog.">
        <title>Genome sequence of the bovine parasite Schistosoma bovis Tanzania.</title>
        <authorList>
            <person name="Oey H."/>
            <person name="Zakrzewski M."/>
            <person name="Gobert G."/>
            <person name="Gravermann K."/>
            <person name="Stoye J."/>
            <person name="Jones M."/>
            <person name="Mcmanus D."/>
            <person name="Krause L."/>
        </authorList>
    </citation>
    <scope>NUCLEOTIDE SEQUENCE [LARGE SCALE GENOMIC DNA]</scope>
    <source>
        <strain evidence="1 2">TAN1997</strain>
    </source>
</reference>
<protein>
    <submittedName>
        <fullName evidence="1">Uncharacterized protein</fullName>
    </submittedName>
</protein>